<feature type="coiled-coil region" evidence="1">
    <location>
        <begin position="179"/>
        <end position="209"/>
    </location>
</feature>
<dbReference type="EMBL" id="QGKV02000649">
    <property type="protein sequence ID" value="KAF3575798.1"/>
    <property type="molecule type" value="Genomic_DNA"/>
</dbReference>
<dbReference type="PANTHER" id="PTHR46236">
    <property type="entry name" value="TRAF-LIKE SUPERFAMILY PROTEIN"/>
    <property type="match status" value="1"/>
</dbReference>
<organism evidence="2 3">
    <name type="scientific">Brassica cretica</name>
    <name type="common">Mustard</name>
    <dbReference type="NCBI Taxonomy" id="69181"/>
    <lineage>
        <taxon>Eukaryota</taxon>
        <taxon>Viridiplantae</taxon>
        <taxon>Streptophyta</taxon>
        <taxon>Embryophyta</taxon>
        <taxon>Tracheophyta</taxon>
        <taxon>Spermatophyta</taxon>
        <taxon>Magnoliopsida</taxon>
        <taxon>eudicotyledons</taxon>
        <taxon>Gunneridae</taxon>
        <taxon>Pentapetalae</taxon>
        <taxon>rosids</taxon>
        <taxon>malvids</taxon>
        <taxon>Brassicales</taxon>
        <taxon>Brassicaceae</taxon>
        <taxon>Brassiceae</taxon>
        <taxon>Brassica</taxon>
    </lineage>
</organism>
<proteinExistence type="predicted"/>
<protein>
    <recommendedName>
        <fullName evidence="4">MATH domain-containing protein</fullName>
    </recommendedName>
</protein>
<dbReference type="SUPFAM" id="SSF49599">
    <property type="entry name" value="TRAF domain-like"/>
    <property type="match status" value="1"/>
</dbReference>
<evidence type="ECO:0000313" key="2">
    <source>
        <dbReference type="EMBL" id="KAF3575798.1"/>
    </source>
</evidence>
<name>A0ABQ7DC84_BRACR</name>
<dbReference type="InterPro" id="IPR008974">
    <property type="entry name" value="TRAF-like"/>
</dbReference>
<dbReference type="Proteomes" id="UP000266723">
    <property type="component" value="Unassembled WGS sequence"/>
</dbReference>
<comment type="caution">
    <text evidence="2">The sequence shown here is derived from an EMBL/GenBank/DDBJ whole genome shotgun (WGS) entry which is preliminary data.</text>
</comment>
<gene>
    <name evidence="2" type="ORF">DY000_02032331</name>
</gene>
<dbReference type="Gene3D" id="2.60.210.10">
    <property type="entry name" value="Apoptosis, Tumor Necrosis Factor Receptor Associated Protein 2, Chain A"/>
    <property type="match status" value="1"/>
</dbReference>
<dbReference type="InterPro" id="IPR050804">
    <property type="entry name" value="MCC"/>
</dbReference>
<dbReference type="PANTHER" id="PTHR46236:SF35">
    <property type="entry name" value="MATH DOMAIN-CONTAINING PROTEIN"/>
    <property type="match status" value="1"/>
</dbReference>
<keyword evidence="1" id="KW-0175">Coiled coil</keyword>
<accession>A0ABQ7DC84</accession>
<keyword evidence="3" id="KW-1185">Reference proteome</keyword>
<sequence>MQSNMSVCAFHYGPSLPTELKRYLKYRLTIVNQLSEELSIFKEGMQWFYPMKTDLAYTSVVLLPKFLDKDSGFLVNNQVKIVVEVDALQDIPVETEKTEEKDVVLLKEGSSIMESIDVNGFHVFRSQVGSVRRLFEKHPDIAVDFVQRTNIRSAGFKVDWLEKNLEQVKEKKLKELSGLAMLQETEEKAKKLKRKFEELDALAEEQKKELLATRTSRSFDDVV</sequence>
<reference evidence="2 3" key="1">
    <citation type="journal article" date="2020" name="BMC Genomics">
        <title>Intraspecific diversification of the crop wild relative Brassica cretica Lam. using demographic model selection.</title>
        <authorList>
            <person name="Kioukis A."/>
            <person name="Michalopoulou V.A."/>
            <person name="Briers L."/>
            <person name="Pirintsos S."/>
            <person name="Studholme D.J."/>
            <person name="Pavlidis P."/>
            <person name="Sarris P.F."/>
        </authorList>
    </citation>
    <scope>NUCLEOTIDE SEQUENCE [LARGE SCALE GENOMIC DNA]</scope>
    <source>
        <strain evidence="3">cv. PFS-1207/04</strain>
    </source>
</reference>
<evidence type="ECO:0000313" key="3">
    <source>
        <dbReference type="Proteomes" id="UP000266723"/>
    </source>
</evidence>
<evidence type="ECO:0000256" key="1">
    <source>
        <dbReference type="SAM" id="Coils"/>
    </source>
</evidence>
<evidence type="ECO:0008006" key="4">
    <source>
        <dbReference type="Google" id="ProtNLM"/>
    </source>
</evidence>